<organism evidence="1 2">
    <name type="scientific">Cinchona calisaya</name>
    <dbReference type="NCBI Taxonomy" id="153742"/>
    <lineage>
        <taxon>Eukaryota</taxon>
        <taxon>Viridiplantae</taxon>
        <taxon>Streptophyta</taxon>
        <taxon>Embryophyta</taxon>
        <taxon>Tracheophyta</taxon>
        <taxon>Spermatophyta</taxon>
        <taxon>Magnoliopsida</taxon>
        <taxon>eudicotyledons</taxon>
        <taxon>Gunneridae</taxon>
        <taxon>Pentapetalae</taxon>
        <taxon>asterids</taxon>
        <taxon>lamiids</taxon>
        <taxon>Gentianales</taxon>
        <taxon>Rubiaceae</taxon>
        <taxon>Cinchonoideae</taxon>
        <taxon>Cinchoneae</taxon>
        <taxon>Cinchona</taxon>
    </lineage>
</organism>
<evidence type="ECO:0000313" key="1">
    <source>
        <dbReference type="EMBL" id="KAL3520821.1"/>
    </source>
</evidence>
<proteinExistence type="predicted"/>
<name>A0ABD2ZMZ7_9GENT</name>
<comment type="caution">
    <text evidence="1">The sequence shown here is derived from an EMBL/GenBank/DDBJ whole genome shotgun (WGS) entry which is preliminary data.</text>
</comment>
<dbReference type="EMBL" id="JBJUIK010000008">
    <property type="protein sequence ID" value="KAL3520821.1"/>
    <property type="molecule type" value="Genomic_DNA"/>
</dbReference>
<gene>
    <name evidence="1" type="ORF">ACH5RR_018970</name>
</gene>
<dbReference type="InterPro" id="IPR044730">
    <property type="entry name" value="RNase_H-like_dom_plant"/>
</dbReference>
<evidence type="ECO:0000313" key="2">
    <source>
        <dbReference type="Proteomes" id="UP001630127"/>
    </source>
</evidence>
<sequence length="144" mass="16066">MSCFIITTIEPSLASVASEGECSLWLSDVLTVLEKPGTVFISKALRCYKVGFGEPRKGRFGSMLRNHLGEWIKGNYRHLGSSSNILAELWGLRDGLEVEVDCKDVLILVEEPLNTSHMIAGPYWHPLRKQQSAMSTTEELTGWP</sequence>
<accession>A0ABD2ZMZ7</accession>
<dbReference type="Proteomes" id="UP001630127">
    <property type="component" value="Unassembled WGS sequence"/>
</dbReference>
<keyword evidence="2" id="KW-1185">Reference proteome</keyword>
<reference evidence="1 2" key="1">
    <citation type="submission" date="2024-11" db="EMBL/GenBank/DDBJ databases">
        <title>A near-complete genome assembly of Cinchona calisaya.</title>
        <authorList>
            <person name="Lian D.C."/>
            <person name="Zhao X.W."/>
            <person name="Wei L."/>
        </authorList>
    </citation>
    <scope>NUCLEOTIDE SEQUENCE [LARGE SCALE GENOMIC DNA]</scope>
    <source>
        <tissue evidence="1">Nenye</tissue>
    </source>
</reference>
<dbReference type="AlphaFoldDB" id="A0ABD2ZMZ7"/>
<dbReference type="CDD" id="cd06222">
    <property type="entry name" value="RNase_H_like"/>
    <property type="match status" value="1"/>
</dbReference>
<protein>
    <submittedName>
        <fullName evidence="1">Uncharacterized protein</fullName>
    </submittedName>
</protein>